<dbReference type="Gene3D" id="3.40.50.150">
    <property type="entry name" value="Vaccinia Virus protein VP39"/>
    <property type="match status" value="1"/>
</dbReference>
<keyword evidence="2 4" id="KW-0808">Transferase</keyword>
<dbReference type="InterPro" id="IPR029063">
    <property type="entry name" value="SAM-dependent_MTases_sf"/>
</dbReference>
<dbReference type="EMBL" id="FMZZ01000002">
    <property type="protein sequence ID" value="SDC41148.1"/>
    <property type="molecule type" value="Genomic_DNA"/>
</dbReference>
<dbReference type="RefSeq" id="WP_091448831.1">
    <property type="nucleotide sequence ID" value="NZ_FMZZ01000002.1"/>
</dbReference>
<gene>
    <name evidence="4" type="ORF">SAMN05216174_10210</name>
</gene>
<evidence type="ECO:0000313" key="4">
    <source>
        <dbReference type="EMBL" id="SDC41148.1"/>
    </source>
</evidence>
<feature type="domain" description="Methyltransferase" evidence="3">
    <location>
        <begin position="44"/>
        <end position="139"/>
    </location>
</feature>
<dbReference type="GO" id="GO:0008168">
    <property type="term" value="F:methyltransferase activity"/>
    <property type="evidence" value="ECO:0007669"/>
    <property type="project" value="UniProtKB-KW"/>
</dbReference>
<dbReference type="GO" id="GO:0032259">
    <property type="term" value="P:methylation"/>
    <property type="evidence" value="ECO:0007669"/>
    <property type="project" value="UniProtKB-KW"/>
</dbReference>
<dbReference type="PANTHER" id="PTHR43861">
    <property type="entry name" value="TRANS-ACONITATE 2-METHYLTRANSFERASE-RELATED"/>
    <property type="match status" value="1"/>
</dbReference>
<dbReference type="InterPro" id="IPR041698">
    <property type="entry name" value="Methyltransf_25"/>
</dbReference>
<name>A0A1G6LD33_9PSEU</name>
<sequence>MQWFEDDDLWVGFAGAMFPARREAEAADLIETSPLLKAAAGARVLDLACGPAFHVAPLARRGAEVTGVDLSPAMLARARETCARAGVTARFVQADMREHVEPGRYDLIINMYTSFGYFTDPGDNRAVLRNAFTSLAPGGTLLVDVLGKEVLASWVGRPQAVDTEDGTVFMRDTILDDWTRLRTDWTLVRGDTVRHASILSFLYSAAELRALFEAVGFADVECFGDFDGSPYDNKARRLIVRGTRVPTRGVRGSDED</sequence>
<dbReference type="AlphaFoldDB" id="A0A1G6LD33"/>
<evidence type="ECO:0000256" key="1">
    <source>
        <dbReference type="ARBA" id="ARBA00022603"/>
    </source>
</evidence>
<proteinExistence type="predicted"/>
<accession>A0A1G6LD33</accession>
<dbReference type="STRING" id="1271860.SAMN05216174_10210"/>
<dbReference type="CDD" id="cd02440">
    <property type="entry name" value="AdoMet_MTases"/>
    <property type="match status" value="1"/>
</dbReference>
<dbReference type="Pfam" id="PF13649">
    <property type="entry name" value="Methyltransf_25"/>
    <property type="match status" value="1"/>
</dbReference>
<dbReference type="SUPFAM" id="SSF53335">
    <property type="entry name" value="S-adenosyl-L-methionine-dependent methyltransferases"/>
    <property type="match status" value="1"/>
</dbReference>
<evidence type="ECO:0000313" key="5">
    <source>
        <dbReference type="Proteomes" id="UP000199501"/>
    </source>
</evidence>
<dbReference type="Proteomes" id="UP000199501">
    <property type="component" value="Unassembled WGS sequence"/>
</dbReference>
<protein>
    <submittedName>
        <fullName evidence="4">Methyltransferase domain-containing protein</fullName>
    </submittedName>
</protein>
<dbReference type="OrthoDB" id="279734at2"/>
<keyword evidence="1 4" id="KW-0489">Methyltransferase</keyword>
<dbReference type="Gene3D" id="2.20.25.110">
    <property type="entry name" value="S-adenosyl-L-methionine-dependent methyltransferases"/>
    <property type="match status" value="1"/>
</dbReference>
<reference evidence="5" key="1">
    <citation type="submission" date="2016-10" db="EMBL/GenBank/DDBJ databases">
        <authorList>
            <person name="Varghese N."/>
            <person name="Submissions S."/>
        </authorList>
    </citation>
    <scope>NUCLEOTIDE SEQUENCE [LARGE SCALE GENOMIC DNA]</scope>
    <source>
        <strain evidence="5">IBRC-M 10403</strain>
    </source>
</reference>
<organism evidence="4 5">
    <name type="scientific">Actinokineospora iranica</name>
    <dbReference type="NCBI Taxonomy" id="1271860"/>
    <lineage>
        <taxon>Bacteria</taxon>
        <taxon>Bacillati</taxon>
        <taxon>Actinomycetota</taxon>
        <taxon>Actinomycetes</taxon>
        <taxon>Pseudonocardiales</taxon>
        <taxon>Pseudonocardiaceae</taxon>
        <taxon>Actinokineospora</taxon>
    </lineage>
</organism>
<dbReference type="PANTHER" id="PTHR43861:SF1">
    <property type="entry name" value="TRANS-ACONITATE 2-METHYLTRANSFERASE"/>
    <property type="match status" value="1"/>
</dbReference>
<evidence type="ECO:0000256" key="2">
    <source>
        <dbReference type="ARBA" id="ARBA00022679"/>
    </source>
</evidence>
<evidence type="ECO:0000259" key="3">
    <source>
        <dbReference type="Pfam" id="PF13649"/>
    </source>
</evidence>
<keyword evidence="5" id="KW-1185">Reference proteome</keyword>